<keyword evidence="1" id="KW-0805">Transcription regulation</keyword>
<reference evidence="5" key="1">
    <citation type="journal article" date="2014" name="Int. J. Syst. Evol. Microbiol.">
        <title>Complete genome sequence of Corynebacterium casei LMG S-19264T (=DSM 44701T), isolated from a smear-ripened cheese.</title>
        <authorList>
            <consortium name="US DOE Joint Genome Institute (JGI-PGF)"/>
            <person name="Walter F."/>
            <person name="Albersmeier A."/>
            <person name="Kalinowski J."/>
            <person name="Ruckert C."/>
        </authorList>
    </citation>
    <scope>NUCLEOTIDE SEQUENCE</scope>
    <source>
        <strain evidence="5">JCM 4059</strain>
    </source>
</reference>
<dbReference type="PANTHER" id="PTHR44846">
    <property type="entry name" value="MANNOSYL-D-GLYCERATE TRANSPORT/METABOLISM SYSTEM REPRESSOR MNGR-RELATED"/>
    <property type="match status" value="1"/>
</dbReference>
<dbReference type="CDD" id="cd07377">
    <property type="entry name" value="WHTH_GntR"/>
    <property type="match status" value="1"/>
</dbReference>
<evidence type="ECO:0000313" key="5">
    <source>
        <dbReference type="EMBL" id="GHF47083.1"/>
    </source>
</evidence>
<dbReference type="PANTHER" id="PTHR44846:SF17">
    <property type="entry name" value="GNTR-FAMILY TRANSCRIPTIONAL REGULATOR"/>
    <property type="match status" value="1"/>
</dbReference>
<proteinExistence type="predicted"/>
<gene>
    <name evidence="5" type="ORF">GCM10010218_30470</name>
</gene>
<dbReference type="AlphaFoldDB" id="A0A919B4W9"/>
<dbReference type="Proteomes" id="UP000638313">
    <property type="component" value="Unassembled WGS sequence"/>
</dbReference>
<evidence type="ECO:0000256" key="1">
    <source>
        <dbReference type="ARBA" id="ARBA00023015"/>
    </source>
</evidence>
<sequence>MADEQKAARVDPGKPEYLYLQVVDHIAGEIAKGSSELGTRLPGERDMAQQYGVAVLTIRRAMKELRRRGLVVTLPSRGIFIRQRGPEDGS</sequence>
<dbReference type="PROSITE" id="PS50949">
    <property type="entry name" value="HTH_GNTR"/>
    <property type="match status" value="1"/>
</dbReference>
<dbReference type="GO" id="GO:0045892">
    <property type="term" value="P:negative regulation of DNA-templated transcription"/>
    <property type="evidence" value="ECO:0007669"/>
    <property type="project" value="TreeGrafter"/>
</dbReference>
<evidence type="ECO:0000256" key="2">
    <source>
        <dbReference type="ARBA" id="ARBA00023125"/>
    </source>
</evidence>
<evidence type="ECO:0000259" key="4">
    <source>
        <dbReference type="PROSITE" id="PS50949"/>
    </source>
</evidence>
<dbReference type="GO" id="GO:0003700">
    <property type="term" value="F:DNA-binding transcription factor activity"/>
    <property type="evidence" value="ECO:0007669"/>
    <property type="project" value="InterPro"/>
</dbReference>
<organism evidence="5 6">
    <name type="scientific">Streptomyces mashuensis</name>
    <dbReference type="NCBI Taxonomy" id="33904"/>
    <lineage>
        <taxon>Bacteria</taxon>
        <taxon>Bacillati</taxon>
        <taxon>Actinomycetota</taxon>
        <taxon>Actinomycetes</taxon>
        <taxon>Kitasatosporales</taxon>
        <taxon>Streptomycetaceae</taxon>
        <taxon>Streptomyces</taxon>
    </lineage>
</organism>
<dbReference type="EMBL" id="BNBD01000005">
    <property type="protein sequence ID" value="GHF47083.1"/>
    <property type="molecule type" value="Genomic_DNA"/>
</dbReference>
<dbReference type="GO" id="GO:0003677">
    <property type="term" value="F:DNA binding"/>
    <property type="evidence" value="ECO:0007669"/>
    <property type="project" value="UniProtKB-KW"/>
</dbReference>
<keyword evidence="3" id="KW-0804">Transcription</keyword>
<dbReference type="PRINTS" id="PR00035">
    <property type="entry name" value="HTHGNTR"/>
</dbReference>
<comment type="caution">
    <text evidence="5">The sequence shown here is derived from an EMBL/GenBank/DDBJ whole genome shotgun (WGS) entry which is preliminary data.</text>
</comment>
<evidence type="ECO:0000256" key="3">
    <source>
        <dbReference type="ARBA" id="ARBA00023163"/>
    </source>
</evidence>
<dbReference type="SUPFAM" id="SSF46785">
    <property type="entry name" value="Winged helix' DNA-binding domain"/>
    <property type="match status" value="1"/>
</dbReference>
<dbReference type="InterPro" id="IPR000524">
    <property type="entry name" value="Tscrpt_reg_HTH_GntR"/>
</dbReference>
<dbReference type="SMART" id="SM00345">
    <property type="entry name" value="HTH_GNTR"/>
    <property type="match status" value="1"/>
</dbReference>
<dbReference type="InterPro" id="IPR036388">
    <property type="entry name" value="WH-like_DNA-bd_sf"/>
</dbReference>
<keyword evidence="6" id="KW-1185">Reference proteome</keyword>
<protein>
    <recommendedName>
        <fullName evidence="4">HTH gntR-type domain-containing protein</fullName>
    </recommendedName>
</protein>
<accession>A0A919B4W9</accession>
<dbReference type="RefSeq" id="WP_190130087.1">
    <property type="nucleotide sequence ID" value="NZ_BNBD01000005.1"/>
</dbReference>
<evidence type="ECO:0000313" key="6">
    <source>
        <dbReference type="Proteomes" id="UP000638313"/>
    </source>
</evidence>
<reference evidence="5" key="2">
    <citation type="submission" date="2020-09" db="EMBL/GenBank/DDBJ databases">
        <authorList>
            <person name="Sun Q."/>
            <person name="Ohkuma M."/>
        </authorList>
    </citation>
    <scope>NUCLEOTIDE SEQUENCE</scope>
    <source>
        <strain evidence="5">JCM 4059</strain>
    </source>
</reference>
<feature type="domain" description="HTH gntR-type" evidence="4">
    <location>
        <begin position="16"/>
        <end position="84"/>
    </location>
</feature>
<dbReference type="InterPro" id="IPR036390">
    <property type="entry name" value="WH_DNA-bd_sf"/>
</dbReference>
<dbReference type="Pfam" id="PF00392">
    <property type="entry name" value="GntR"/>
    <property type="match status" value="1"/>
</dbReference>
<dbReference type="Gene3D" id="1.10.10.10">
    <property type="entry name" value="Winged helix-like DNA-binding domain superfamily/Winged helix DNA-binding domain"/>
    <property type="match status" value="1"/>
</dbReference>
<name>A0A919B4W9_9ACTN</name>
<dbReference type="InterPro" id="IPR050679">
    <property type="entry name" value="Bact_HTH_transcr_reg"/>
</dbReference>
<keyword evidence="2" id="KW-0238">DNA-binding</keyword>